<reference evidence="2" key="2">
    <citation type="submission" date="2013-06" db="EMBL/GenBank/DDBJ databases">
        <authorList>
            <person name="Skurnik M."/>
        </authorList>
    </citation>
    <scope>NUCLEOTIDE SEQUENCE</scope>
    <source>
        <strain evidence="2">R708</strain>
    </source>
</reference>
<proteinExistence type="predicted"/>
<feature type="transmembrane region" description="Helical" evidence="1">
    <location>
        <begin position="177"/>
        <end position="198"/>
    </location>
</feature>
<feature type="transmembrane region" description="Helical" evidence="1">
    <location>
        <begin position="97"/>
        <end position="117"/>
    </location>
</feature>
<keyword evidence="1" id="KW-1133">Transmembrane helix</keyword>
<feature type="transmembrane region" description="Helical" evidence="1">
    <location>
        <begin position="388"/>
        <end position="420"/>
    </location>
</feature>
<evidence type="ECO:0000256" key="1">
    <source>
        <dbReference type="SAM" id="Phobius"/>
    </source>
</evidence>
<feature type="transmembrane region" description="Helical" evidence="1">
    <location>
        <begin position="73"/>
        <end position="91"/>
    </location>
</feature>
<feature type="transmembrane region" description="Helical" evidence="1">
    <location>
        <begin position="138"/>
        <end position="157"/>
    </location>
</feature>
<feature type="transmembrane region" description="Helical" evidence="1">
    <location>
        <begin position="354"/>
        <end position="376"/>
    </location>
</feature>
<name>S0F3C2_9GAMM</name>
<evidence type="ECO:0000313" key="2">
    <source>
        <dbReference type="EMBL" id="CDF66396.1"/>
    </source>
</evidence>
<keyword evidence="1" id="KW-0812">Transmembrane</keyword>
<feature type="transmembrane region" description="Helical" evidence="1">
    <location>
        <begin position="249"/>
        <end position="269"/>
    </location>
</feature>
<reference evidence="2" key="1">
    <citation type="journal article" date="2003" name="J. Clin. Microbiol.">
        <title>Use of O-antigen gene cluster-specific PCRs for the identification and O-genotyping of Yersinia pseudotuberculosis and Yersinia pestis.</title>
        <authorList>
            <person name="Bogdanovich T."/>
            <person name="Carniel E."/>
            <person name="Fukushima H."/>
            <person name="Skurnik M."/>
        </authorList>
    </citation>
    <scope>NUCLEOTIDE SEQUENCE</scope>
    <source>
        <strain evidence="2">R708</strain>
    </source>
</reference>
<gene>
    <name evidence="2" type="primary">wzy</name>
</gene>
<dbReference type="EMBL" id="AJ539157">
    <property type="protein sequence ID" value="CDF66396.1"/>
    <property type="molecule type" value="Genomic_DNA"/>
</dbReference>
<feature type="transmembrane region" description="Helical" evidence="1">
    <location>
        <begin position="41"/>
        <end position="61"/>
    </location>
</feature>
<protein>
    <submittedName>
        <fullName evidence="2">O-antigen polymerase</fullName>
    </submittedName>
</protein>
<dbReference type="AlphaFoldDB" id="S0F3C2"/>
<accession>S0F3C2</accession>
<sequence>MVNKKNLKIIFISLFFLCAYHLSYIYYIYPQFSYAGYSYHPSGITIILLAYFCSLFPLFFYKSIMTPSNYGLSLIYTFCFAPSLLTLSFQWNQDVVLLAILLIMLSISMSLLFSSVFGKKVPVHGGNHRNLKSNLSKVYIHFLTIISIAFLLNDNFGHMRFVSFYDVYALRFEARDATSSILSGYMTMWLSTCFIPYYATVGILNKNLKFIGVSIFLAVLIYMANGSKSTLLLPFVIFSMAMILSIRRIDFLIVIITLMTSAIFILLCLDIPSLKMTKAIFFMRTLATSGWTLVTYYDYFSQHGYTYFSHIGIVNHLTGLYPYGDFSLGQMIGLEHSGSSDANFNANFWASDGLAALGIIGIIPATFFMMLVVYLIDRLAVDYRPEFVALWLTGFWISVTNAPITTSLLSGGAIWVLFLLNCNTNINFNKNIIESKR</sequence>
<organism evidence="2">
    <name type="scientific">Yersinia similis</name>
    <dbReference type="NCBI Taxonomy" id="367190"/>
    <lineage>
        <taxon>Bacteria</taxon>
        <taxon>Pseudomonadati</taxon>
        <taxon>Pseudomonadota</taxon>
        <taxon>Gammaproteobacteria</taxon>
        <taxon>Enterobacterales</taxon>
        <taxon>Yersiniaceae</taxon>
        <taxon>Yersinia</taxon>
    </lineage>
</organism>
<keyword evidence="1" id="KW-0472">Membrane</keyword>
<feature type="transmembrane region" description="Helical" evidence="1">
    <location>
        <begin position="7"/>
        <end position="29"/>
    </location>
</feature>
<feature type="transmembrane region" description="Helical" evidence="1">
    <location>
        <begin position="210"/>
        <end position="243"/>
    </location>
</feature>